<dbReference type="KEGG" id="plal:FXN65_01440"/>
<sequence length="394" mass="42913">MSQQDDTDPRAFATRVIHAGQAPDPSTGAIMPPIYANSTYAQESPGVHKGLDYGRSHNPTRWALERCVADLEGGAQAFAFASGLAAISTVLELLDSGSHIVASNDLYGGTFRLFERVRRVSAGHRFSFVDFSDIGAIQAAIQDDTRMLWVETPSNPLLRLADLEAIAELCQGRGIILVADNTFASPWVQRPLELGFDLVVHSTTKYLNGHSDVIGGIAIVSADRRCEPLRERLGFLQNAVGAIAGPFDAFLTLRGVKTLALRMERHCHNAQELAYWLEQQPQVARVYYPGLQSHPQHALARRQMQGYGGMISLDLRADLAGTRRFLEAVRIFTLAESLGGVESLIEHPAIMTHASIPAEIRAELGIGDSLVRLSVGVEDVDDLRADLAQALGRV</sequence>
<dbReference type="GO" id="GO:0005737">
    <property type="term" value="C:cytoplasm"/>
    <property type="evidence" value="ECO:0007669"/>
    <property type="project" value="TreeGrafter"/>
</dbReference>
<dbReference type="InterPro" id="IPR015421">
    <property type="entry name" value="PyrdxlP-dep_Trfase_major"/>
</dbReference>
<gene>
    <name evidence="6" type="ORF">FXN65_01440</name>
</gene>
<dbReference type="GO" id="GO:0003962">
    <property type="term" value="F:cystathionine gamma-synthase activity"/>
    <property type="evidence" value="ECO:0007669"/>
    <property type="project" value="TreeGrafter"/>
</dbReference>
<keyword evidence="7" id="KW-1185">Reference proteome</keyword>
<dbReference type="EMBL" id="CP043311">
    <property type="protein sequence ID" value="QEY60769.1"/>
    <property type="molecule type" value="Genomic_DNA"/>
</dbReference>
<keyword evidence="6" id="KW-0808">Transferase</keyword>
<dbReference type="AlphaFoldDB" id="A0A5J6QJP8"/>
<dbReference type="Pfam" id="PF01053">
    <property type="entry name" value="Cys_Met_Meta_PP"/>
    <property type="match status" value="1"/>
</dbReference>
<evidence type="ECO:0000256" key="5">
    <source>
        <dbReference type="RuleBase" id="RU362118"/>
    </source>
</evidence>
<evidence type="ECO:0000313" key="7">
    <source>
        <dbReference type="Proteomes" id="UP000327179"/>
    </source>
</evidence>
<comment type="similarity">
    <text evidence="2 5">Belongs to the trans-sulfuration enzymes family.</text>
</comment>
<dbReference type="SUPFAM" id="SSF53383">
    <property type="entry name" value="PLP-dependent transferases"/>
    <property type="match status" value="1"/>
</dbReference>
<dbReference type="PANTHER" id="PTHR11808">
    <property type="entry name" value="TRANS-SULFURATION ENZYME FAMILY MEMBER"/>
    <property type="match status" value="1"/>
</dbReference>
<dbReference type="FunFam" id="3.40.640.10:FF:000009">
    <property type="entry name" value="Cystathionine gamma-synthase homolog"/>
    <property type="match status" value="1"/>
</dbReference>
<protein>
    <submittedName>
        <fullName evidence="6">PLP-dependent transferase</fullName>
    </submittedName>
</protein>
<dbReference type="InterPro" id="IPR054542">
    <property type="entry name" value="Cys_met_metab_PP"/>
</dbReference>
<dbReference type="InterPro" id="IPR015424">
    <property type="entry name" value="PyrdxlP-dep_Trfase"/>
</dbReference>
<comment type="cofactor">
    <cofactor evidence="1 5">
        <name>pyridoxal 5'-phosphate</name>
        <dbReference type="ChEBI" id="CHEBI:597326"/>
    </cofactor>
</comment>
<name>A0A5J6QJP8_9GAMM</name>
<dbReference type="RefSeq" id="WP_151131316.1">
    <property type="nucleotide sequence ID" value="NZ_CP043311.1"/>
</dbReference>
<evidence type="ECO:0000256" key="1">
    <source>
        <dbReference type="ARBA" id="ARBA00001933"/>
    </source>
</evidence>
<evidence type="ECO:0000256" key="2">
    <source>
        <dbReference type="ARBA" id="ARBA00009077"/>
    </source>
</evidence>
<evidence type="ECO:0000313" key="6">
    <source>
        <dbReference type="EMBL" id="QEY60769.1"/>
    </source>
</evidence>
<dbReference type="Proteomes" id="UP000327179">
    <property type="component" value="Chromosome"/>
</dbReference>
<feature type="modified residue" description="N6-(pyridoxal phosphate)lysine" evidence="4">
    <location>
        <position position="205"/>
    </location>
</feature>
<reference evidence="6 7" key="1">
    <citation type="submission" date="2019-08" db="EMBL/GenBank/DDBJ databases">
        <title>Whole-genome Sequencing of e-waste polymer degrading bacterium Pseudomonas sp. strain PE08.</title>
        <authorList>
            <person name="Kirdat K."/>
            <person name="Debbarma P."/>
            <person name="Narawade N."/>
            <person name="Suyal D."/>
            <person name="Thorat V."/>
            <person name="Shouche Y."/>
            <person name="Goel R."/>
            <person name="Yadav A."/>
        </authorList>
    </citation>
    <scope>NUCLEOTIDE SEQUENCE [LARGE SCALE GENOMIC DNA]</scope>
    <source>
        <strain evidence="6 7">PE08</strain>
    </source>
</reference>
<organism evidence="6 7">
    <name type="scientific">Metapseudomonas lalkuanensis</name>
    <dbReference type="NCBI Taxonomy" id="2604832"/>
    <lineage>
        <taxon>Bacteria</taxon>
        <taxon>Pseudomonadati</taxon>
        <taxon>Pseudomonadota</taxon>
        <taxon>Gammaproteobacteria</taxon>
        <taxon>Pseudomonadales</taxon>
        <taxon>Pseudomonadaceae</taxon>
        <taxon>Metapseudomonas</taxon>
    </lineage>
</organism>
<evidence type="ECO:0000256" key="4">
    <source>
        <dbReference type="PIRSR" id="PIRSR001434-2"/>
    </source>
</evidence>
<dbReference type="GO" id="GO:0030170">
    <property type="term" value="F:pyridoxal phosphate binding"/>
    <property type="evidence" value="ECO:0007669"/>
    <property type="project" value="InterPro"/>
</dbReference>
<dbReference type="PANTHER" id="PTHR11808:SF15">
    <property type="entry name" value="CYSTATHIONINE GAMMA-LYASE"/>
    <property type="match status" value="1"/>
</dbReference>
<dbReference type="FunFam" id="3.90.1150.10:FF:000008">
    <property type="entry name" value="Cystathionine gamma-synthase"/>
    <property type="match status" value="1"/>
</dbReference>
<dbReference type="Gene3D" id="3.90.1150.10">
    <property type="entry name" value="Aspartate Aminotransferase, domain 1"/>
    <property type="match status" value="1"/>
</dbReference>
<dbReference type="PROSITE" id="PS00868">
    <property type="entry name" value="CYS_MET_METAB_PP"/>
    <property type="match status" value="1"/>
</dbReference>
<keyword evidence="3 4" id="KW-0663">Pyridoxal phosphate</keyword>
<dbReference type="GO" id="GO:0004123">
    <property type="term" value="F:cystathionine gamma-lyase activity"/>
    <property type="evidence" value="ECO:0007669"/>
    <property type="project" value="TreeGrafter"/>
</dbReference>
<dbReference type="GO" id="GO:0019346">
    <property type="term" value="P:transsulfuration"/>
    <property type="evidence" value="ECO:0007669"/>
    <property type="project" value="InterPro"/>
</dbReference>
<dbReference type="InterPro" id="IPR000277">
    <property type="entry name" value="Cys/Met-Metab_PyrdxlP-dep_enz"/>
</dbReference>
<dbReference type="CDD" id="cd00614">
    <property type="entry name" value="CGS_like"/>
    <property type="match status" value="1"/>
</dbReference>
<dbReference type="PIRSF" id="PIRSF001434">
    <property type="entry name" value="CGS"/>
    <property type="match status" value="1"/>
</dbReference>
<accession>A0A5J6QJP8</accession>
<proteinExistence type="inferred from homology"/>
<dbReference type="Gene3D" id="3.40.640.10">
    <property type="entry name" value="Type I PLP-dependent aspartate aminotransferase-like (Major domain)"/>
    <property type="match status" value="1"/>
</dbReference>
<evidence type="ECO:0000256" key="3">
    <source>
        <dbReference type="ARBA" id="ARBA00022898"/>
    </source>
</evidence>
<dbReference type="InterPro" id="IPR015422">
    <property type="entry name" value="PyrdxlP-dep_Trfase_small"/>
</dbReference>
<dbReference type="GO" id="GO:0019343">
    <property type="term" value="P:cysteine biosynthetic process via cystathionine"/>
    <property type="evidence" value="ECO:0007669"/>
    <property type="project" value="TreeGrafter"/>
</dbReference>